<dbReference type="PANTHER" id="PTHR33116:SF66">
    <property type="entry name" value="REVERSE TRANSCRIPTASE ZINC-BINDING DOMAIN-CONTAINING PROTEIN"/>
    <property type="match status" value="1"/>
</dbReference>
<dbReference type="PANTHER" id="PTHR33116">
    <property type="entry name" value="REVERSE TRANSCRIPTASE ZINC-BINDING DOMAIN-CONTAINING PROTEIN-RELATED-RELATED"/>
    <property type="match status" value="1"/>
</dbReference>
<evidence type="ECO:0000313" key="2">
    <source>
        <dbReference type="Proteomes" id="UP000694864"/>
    </source>
</evidence>
<reference evidence="3" key="2">
    <citation type="submission" date="2025-08" db="UniProtKB">
        <authorList>
            <consortium name="RefSeq"/>
        </authorList>
    </citation>
    <scope>IDENTIFICATION</scope>
    <source>
        <tissue evidence="3">Leaf</tissue>
    </source>
</reference>
<evidence type="ECO:0000313" key="3">
    <source>
        <dbReference type="RefSeq" id="XP_019084354.1"/>
    </source>
</evidence>
<reference evidence="2" key="1">
    <citation type="journal article" date="2014" name="Nat. Commun.">
        <title>The emerging biofuel crop Camelina sativa retains a highly undifferentiated hexaploid genome structure.</title>
        <authorList>
            <person name="Kagale S."/>
            <person name="Koh C."/>
            <person name="Nixon J."/>
            <person name="Bollina V."/>
            <person name="Clarke W.E."/>
            <person name="Tuteja R."/>
            <person name="Spillane C."/>
            <person name="Robinson S.J."/>
            <person name="Links M.G."/>
            <person name="Clarke C."/>
            <person name="Higgins E.E."/>
            <person name="Huebert T."/>
            <person name="Sharpe A.G."/>
            <person name="Parkin I.A."/>
        </authorList>
    </citation>
    <scope>NUCLEOTIDE SEQUENCE [LARGE SCALE GENOMIC DNA]</scope>
    <source>
        <strain evidence="2">cv. DH55</strain>
    </source>
</reference>
<protein>
    <submittedName>
        <fullName evidence="3">Uncharacterized protein LOC109125973</fullName>
    </submittedName>
</protein>
<sequence length="252" mass="29672">MGVTGPSQTGIPLFAIVAQACSPSGWNIRTARSPQAEVLQIHLTTVPILTLSTEPDSYVWRIGEDELDDFNTKRTWESIRHRHDPLTWTDHVWYKGAIPRHAIMLWLTHLNRLPTRDMLVHWGMHIENACCICGAHPETRDHLFLHCEFTEEIWLQVTRRLGYRPIVFHTWQAFAAWMDIKDSTTPQTLRRFVSQAVIYAIWYERNNRFHNNIATPPHIIFKAMDIQIRDAILAKSHCRKFKRLMQVWLRYL</sequence>
<gene>
    <name evidence="3" type="primary">LOC109125973</name>
</gene>
<keyword evidence="2" id="KW-1185">Reference proteome</keyword>
<dbReference type="Pfam" id="PF13966">
    <property type="entry name" value="zf-RVT"/>
    <property type="match status" value="1"/>
</dbReference>
<name>A0ABM1QC66_CAMSA</name>
<dbReference type="GeneID" id="109125973"/>
<accession>A0ABM1QC66</accession>
<proteinExistence type="predicted"/>
<dbReference type="RefSeq" id="XP_019084354.1">
    <property type="nucleotide sequence ID" value="XM_019228809.1"/>
</dbReference>
<dbReference type="InterPro" id="IPR026960">
    <property type="entry name" value="RVT-Znf"/>
</dbReference>
<feature type="domain" description="Reverse transcriptase zinc-binding" evidence="1">
    <location>
        <begin position="70"/>
        <end position="154"/>
    </location>
</feature>
<organism evidence="2 3">
    <name type="scientific">Camelina sativa</name>
    <name type="common">False flax</name>
    <name type="synonym">Myagrum sativum</name>
    <dbReference type="NCBI Taxonomy" id="90675"/>
    <lineage>
        <taxon>Eukaryota</taxon>
        <taxon>Viridiplantae</taxon>
        <taxon>Streptophyta</taxon>
        <taxon>Embryophyta</taxon>
        <taxon>Tracheophyta</taxon>
        <taxon>Spermatophyta</taxon>
        <taxon>Magnoliopsida</taxon>
        <taxon>eudicotyledons</taxon>
        <taxon>Gunneridae</taxon>
        <taxon>Pentapetalae</taxon>
        <taxon>rosids</taxon>
        <taxon>malvids</taxon>
        <taxon>Brassicales</taxon>
        <taxon>Brassicaceae</taxon>
        <taxon>Camelineae</taxon>
        <taxon>Camelina</taxon>
    </lineage>
</organism>
<evidence type="ECO:0000259" key="1">
    <source>
        <dbReference type="Pfam" id="PF13966"/>
    </source>
</evidence>
<dbReference type="Proteomes" id="UP000694864">
    <property type="component" value="Chromosome 8"/>
</dbReference>